<dbReference type="GO" id="GO:0006952">
    <property type="term" value="P:defense response"/>
    <property type="evidence" value="ECO:0007669"/>
    <property type="project" value="UniProtKB-KW"/>
</dbReference>
<comment type="similarity">
    <text evidence="1">Belongs to the disease resistance NB-LRR family.</text>
</comment>
<gene>
    <name evidence="10" type="ORF">NCGR_LOCUS60216</name>
</gene>
<dbReference type="InterPro" id="IPR038005">
    <property type="entry name" value="RX-like_CC"/>
</dbReference>
<dbReference type="Gene3D" id="3.40.50.300">
    <property type="entry name" value="P-loop containing nucleotide triphosphate hydrolases"/>
    <property type="match status" value="1"/>
</dbReference>
<dbReference type="GO" id="GO:0043531">
    <property type="term" value="F:ADP binding"/>
    <property type="evidence" value="ECO:0007669"/>
    <property type="project" value="InterPro"/>
</dbReference>
<dbReference type="Pfam" id="PF23559">
    <property type="entry name" value="WHD_DRP"/>
    <property type="match status" value="1"/>
</dbReference>
<dbReference type="InterPro" id="IPR027417">
    <property type="entry name" value="P-loop_NTPase"/>
</dbReference>
<dbReference type="OrthoDB" id="676015at2759"/>
<dbReference type="InterPro" id="IPR002182">
    <property type="entry name" value="NB-ARC"/>
</dbReference>
<reference evidence="10" key="1">
    <citation type="submission" date="2020-10" db="EMBL/GenBank/DDBJ databases">
        <authorList>
            <person name="Han B."/>
            <person name="Lu T."/>
            <person name="Zhao Q."/>
            <person name="Huang X."/>
            <person name="Zhao Y."/>
        </authorList>
    </citation>
    <scope>NUCLEOTIDE SEQUENCE</scope>
</reference>
<accession>A0A811S5B0</accession>
<keyword evidence="2" id="KW-0433">Leucine-rich repeat</keyword>
<dbReference type="InterPro" id="IPR036388">
    <property type="entry name" value="WH-like_DNA-bd_sf"/>
</dbReference>
<dbReference type="Proteomes" id="UP000604825">
    <property type="component" value="Unassembled WGS sequence"/>
</dbReference>
<dbReference type="PRINTS" id="PR00364">
    <property type="entry name" value="DISEASERSIST"/>
</dbReference>
<evidence type="ECO:0000256" key="3">
    <source>
        <dbReference type="ARBA" id="ARBA00022737"/>
    </source>
</evidence>
<evidence type="ECO:0000259" key="9">
    <source>
        <dbReference type="Pfam" id="PF23559"/>
    </source>
</evidence>
<name>A0A811S5B0_9POAL</name>
<evidence type="ECO:0000256" key="6">
    <source>
        <dbReference type="ARBA" id="ARBA00022840"/>
    </source>
</evidence>
<evidence type="ECO:0000256" key="1">
    <source>
        <dbReference type="ARBA" id="ARBA00008894"/>
    </source>
</evidence>
<dbReference type="InterPro" id="IPR041118">
    <property type="entry name" value="Rx_N"/>
</dbReference>
<evidence type="ECO:0000256" key="2">
    <source>
        <dbReference type="ARBA" id="ARBA00022614"/>
    </source>
</evidence>
<keyword evidence="4" id="KW-0547">Nucleotide-binding</keyword>
<dbReference type="Pfam" id="PF00931">
    <property type="entry name" value="NB-ARC"/>
    <property type="match status" value="1"/>
</dbReference>
<protein>
    <submittedName>
        <fullName evidence="10">Uncharacterized protein</fullName>
    </submittedName>
</protein>
<evidence type="ECO:0000313" key="11">
    <source>
        <dbReference type="Proteomes" id="UP000604825"/>
    </source>
</evidence>
<evidence type="ECO:0000259" key="8">
    <source>
        <dbReference type="Pfam" id="PF18052"/>
    </source>
</evidence>
<evidence type="ECO:0000256" key="4">
    <source>
        <dbReference type="ARBA" id="ARBA00022741"/>
    </source>
</evidence>
<dbReference type="FunFam" id="3.40.50.300:FF:001091">
    <property type="entry name" value="Probable disease resistance protein At1g61300"/>
    <property type="match status" value="1"/>
</dbReference>
<organism evidence="10 11">
    <name type="scientific">Miscanthus lutarioriparius</name>
    <dbReference type="NCBI Taxonomy" id="422564"/>
    <lineage>
        <taxon>Eukaryota</taxon>
        <taxon>Viridiplantae</taxon>
        <taxon>Streptophyta</taxon>
        <taxon>Embryophyta</taxon>
        <taxon>Tracheophyta</taxon>
        <taxon>Spermatophyta</taxon>
        <taxon>Magnoliopsida</taxon>
        <taxon>Liliopsida</taxon>
        <taxon>Poales</taxon>
        <taxon>Poaceae</taxon>
        <taxon>PACMAD clade</taxon>
        <taxon>Panicoideae</taxon>
        <taxon>Andropogonodae</taxon>
        <taxon>Andropogoneae</taxon>
        <taxon>Saccharinae</taxon>
        <taxon>Miscanthus</taxon>
    </lineage>
</organism>
<feature type="domain" description="NB-ARC" evidence="7">
    <location>
        <begin position="170"/>
        <end position="339"/>
    </location>
</feature>
<evidence type="ECO:0000259" key="7">
    <source>
        <dbReference type="Pfam" id="PF00931"/>
    </source>
</evidence>
<dbReference type="GO" id="GO:0005524">
    <property type="term" value="F:ATP binding"/>
    <property type="evidence" value="ECO:0007669"/>
    <property type="project" value="UniProtKB-KW"/>
</dbReference>
<comment type="caution">
    <text evidence="10">The sequence shown here is derived from an EMBL/GenBank/DDBJ whole genome shotgun (WGS) entry which is preliminary data.</text>
</comment>
<dbReference type="AlphaFoldDB" id="A0A811S5B0"/>
<proteinExistence type="inferred from homology"/>
<dbReference type="Gene3D" id="1.10.10.10">
    <property type="entry name" value="Winged helix-like DNA-binding domain superfamily/Winged helix DNA-binding domain"/>
    <property type="match status" value="1"/>
</dbReference>
<dbReference type="InterPro" id="IPR058922">
    <property type="entry name" value="WHD_DRP"/>
</dbReference>
<feature type="domain" description="Disease resistance N-terminal" evidence="8">
    <location>
        <begin position="13"/>
        <end position="98"/>
    </location>
</feature>
<dbReference type="PANTHER" id="PTHR36766">
    <property type="entry name" value="PLANT BROAD-SPECTRUM MILDEW RESISTANCE PROTEIN RPW8"/>
    <property type="match status" value="1"/>
</dbReference>
<keyword evidence="6" id="KW-0067">ATP-binding</keyword>
<keyword evidence="3" id="KW-0677">Repeat</keyword>
<evidence type="ECO:0000313" key="10">
    <source>
        <dbReference type="EMBL" id="CAD6336118.1"/>
    </source>
</evidence>
<dbReference type="Gene3D" id="1.10.8.430">
    <property type="entry name" value="Helical domain of apoptotic protease-activating factors"/>
    <property type="match status" value="1"/>
</dbReference>
<dbReference type="InterPro" id="IPR042197">
    <property type="entry name" value="Apaf_helical"/>
</dbReference>
<dbReference type="Pfam" id="PF18052">
    <property type="entry name" value="Rx_N"/>
    <property type="match status" value="1"/>
</dbReference>
<dbReference type="Gene3D" id="1.20.5.4130">
    <property type="match status" value="1"/>
</dbReference>
<feature type="domain" description="Disease resistance protein winged helix" evidence="9">
    <location>
        <begin position="419"/>
        <end position="474"/>
    </location>
</feature>
<keyword evidence="11" id="KW-1185">Reference proteome</keyword>
<dbReference type="PANTHER" id="PTHR36766:SF39">
    <property type="entry name" value="DISEASE RESISTANCE PROTEIN RGA3"/>
    <property type="match status" value="1"/>
</dbReference>
<dbReference type="SUPFAM" id="SSF52540">
    <property type="entry name" value="P-loop containing nucleoside triphosphate hydrolases"/>
    <property type="match status" value="1"/>
</dbReference>
<dbReference type="EMBL" id="CAJGYO010000018">
    <property type="protein sequence ID" value="CAD6336118.1"/>
    <property type="molecule type" value="Genomic_DNA"/>
</dbReference>
<sequence>MVAVGELLAAAALKTFLGKLGSLAFNAIWNEIALQLNFSKDFESIKDKLSFIQSFLEDAEMQSSSKMSVRHTLKKLKAAAYDLEDMLVLFESWTTAHEGQDLRKTKKGLVACFKRLNMPHKIKTMRETIDEISDLQNKFNFIQGPSTDDEVKLETTSLFGSEKTVGRINEKESIISLLLTDGEPPIVPIYGIGGVGKTTLARLVYNDYRTKYFFEVQAWVYVSVKFDLISIAKSIISQSQLDNPSGSNNDGSDLQSVLNNLSAIINNKRLLLVLDDLWEEDQFKLEDINKLLLGSQKGSKILVTTRNEKIARHLNRSSATNLDVLSNNDCWELFRAKARPHGSVDEDMENIGRAIVEKCKGIPLAVKSLGFICSNKDLDWKAIRDSDIWAEDKTVLPSLKLSYQYMSYQLKLCFAYCAVFSKGSHIEKSSLIQQWIALGFVQHTAGQSSTAQQDGKKYFEELLEMSFLQDVAGMSPTQHRLHGAVD</sequence>
<keyword evidence="5" id="KW-0611">Plant defense</keyword>
<dbReference type="CDD" id="cd14798">
    <property type="entry name" value="RX-CC_like"/>
    <property type="match status" value="1"/>
</dbReference>
<evidence type="ECO:0000256" key="5">
    <source>
        <dbReference type="ARBA" id="ARBA00022821"/>
    </source>
</evidence>